<feature type="DNA-binding region" description="H-T-H motif" evidence="4">
    <location>
        <begin position="35"/>
        <end position="54"/>
    </location>
</feature>
<gene>
    <name evidence="6" type="ORF">ACH3VR_07360</name>
</gene>
<name>A0ABW7Q5N0_9MICO</name>
<protein>
    <submittedName>
        <fullName evidence="6">TetR family transcriptional regulator</fullName>
    </submittedName>
</protein>
<dbReference type="SUPFAM" id="SSF46689">
    <property type="entry name" value="Homeodomain-like"/>
    <property type="match status" value="1"/>
</dbReference>
<evidence type="ECO:0000256" key="4">
    <source>
        <dbReference type="PROSITE-ProRule" id="PRU00335"/>
    </source>
</evidence>
<dbReference type="PANTHER" id="PTHR47506">
    <property type="entry name" value="TRANSCRIPTIONAL REGULATORY PROTEIN"/>
    <property type="match status" value="1"/>
</dbReference>
<dbReference type="InterPro" id="IPR036271">
    <property type="entry name" value="Tet_transcr_reg_TetR-rel_C_sf"/>
</dbReference>
<evidence type="ECO:0000313" key="6">
    <source>
        <dbReference type="EMBL" id="MFH8250165.1"/>
    </source>
</evidence>
<evidence type="ECO:0000256" key="3">
    <source>
        <dbReference type="ARBA" id="ARBA00023163"/>
    </source>
</evidence>
<sequence length="196" mass="21233">MAGPRGEYRKSAARRAQILDAAVEVFARTGYTGSSVSEIARVVGVSQTAVLHHFEGGKTALLMAVLEQRDALAVGALADHHGRAFIAELVEISRRQAAQRGVVQLYHVLSTEATAPDHPAHEYFRTRIGRILEGTTQAFAEARDAGDLKPGVDPHHAALSTLAMVEGLEMLWLNGLDVDMAEDIRHHIDQFLAAPL</sequence>
<keyword evidence="2 4" id="KW-0238">DNA-binding</keyword>
<organism evidence="6 7">
    <name type="scientific">Microbacterium alkaliflavum</name>
    <dbReference type="NCBI Taxonomy" id="3248839"/>
    <lineage>
        <taxon>Bacteria</taxon>
        <taxon>Bacillati</taxon>
        <taxon>Actinomycetota</taxon>
        <taxon>Actinomycetes</taxon>
        <taxon>Micrococcales</taxon>
        <taxon>Microbacteriaceae</taxon>
        <taxon>Microbacterium</taxon>
    </lineage>
</organism>
<comment type="caution">
    <text evidence="6">The sequence shown here is derived from an EMBL/GenBank/DDBJ whole genome shotgun (WGS) entry which is preliminary data.</text>
</comment>
<keyword evidence="1" id="KW-0805">Transcription regulation</keyword>
<dbReference type="PANTHER" id="PTHR47506:SF6">
    <property type="entry name" value="HTH-TYPE TRANSCRIPTIONAL REPRESSOR NEMR"/>
    <property type="match status" value="1"/>
</dbReference>
<dbReference type="PRINTS" id="PR00455">
    <property type="entry name" value="HTHTETR"/>
</dbReference>
<evidence type="ECO:0000259" key="5">
    <source>
        <dbReference type="PROSITE" id="PS50977"/>
    </source>
</evidence>
<dbReference type="Gene3D" id="1.10.357.10">
    <property type="entry name" value="Tetracycline Repressor, domain 2"/>
    <property type="match status" value="1"/>
</dbReference>
<keyword evidence="7" id="KW-1185">Reference proteome</keyword>
<dbReference type="InterPro" id="IPR009057">
    <property type="entry name" value="Homeodomain-like_sf"/>
</dbReference>
<evidence type="ECO:0000313" key="7">
    <source>
        <dbReference type="Proteomes" id="UP001610861"/>
    </source>
</evidence>
<feature type="domain" description="HTH tetR-type" evidence="5">
    <location>
        <begin position="12"/>
        <end position="72"/>
    </location>
</feature>
<dbReference type="PROSITE" id="PS50977">
    <property type="entry name" value="HTH_TETR_2"/>
    <property type="match status" value="1"/>
</dbReference>
<dbReference type="SUPFAM" id="SSF48498">
    <property type="entry name" value="Tetracyclin repressor-like, C-terminal domain"/>
    <property type="match status" value="1"/>
</dbReference>
<dbReference type="EMBL" id="JBIQWL010000002">
    <property type="protein sequence ID" value="MFH8250165.1"/>
    <property type="molecule type" value="Genomic_DNA"/>
</dbReference>
<evidence type="ECO:0000256" key="1">
    <source>
        <dbReference type="ARBA" id="ARBA00023015"/>
    </source>
</evidence>
<dbReference type="Pfam" id="PF00440">
    <property type="entry name" value="TetR_N"/>
    <property type="match status" value="1"/>
</dbReference>
<evidence type="ECO:0000256" key="2">
    <source>
        <dbReference type="ARBA" id="ARBA00023125"/>
    </source>
</evidence>
<reference evidence="6 7" key="1">
    <citation type="submission" date="2024-09" db="EMBL/GenBank/DDBJ databases">
        <authorList>
            <person name="Pan X."/>
        </authorList>
    </citation>
    <scope>NUCLEOTIDE SEQUENCE [LARGE SCALE GENOMIC DNA]</scope>
    <source>
        <strain evidence="6 7">B2969</strain>
    </source>
</reference>
<dbReference type="InterPro" id="IPR001647">
    <property type="entry name" value="HTH_TetR"/>
</dbReference>
<proteinExistence type="predicted"/>
<dbReference type="Proteomes" id="UP001610861">
    <property type="component" value="Unassembled WGS sequence"/>
</dbReference>
<keyword evidence="3" id="KW-0804">Transcription</keyword>
<dbReference type="RefSeq" id="WP_396640100.1">
    <property type="nucleotide sequence ID" value="NZ_JBIQWL010000002.1"/>
</dbReference>
<accession>A0ABW7Q5N0</accession>